<dbReference type="GeneID" id="94826067"/>
<organism evidence="4 5">
    <name type="scientific">Tritrichomonas foetus</name>
    <dbReference type="NCBI Taxonomy" id="1144522"/>
    <lineage>
        <taxon>Eukaryota</taxon>
        <taxon>Metamonada</taxon>
        <taxon>Parabasalia</taxon>
        <taxon>Tritrichomonadida</taxon>
        <taxon>Tritrichomonadidae</taxon>
        <taxon>Tritrichomonas</taxon>
    </lineage>
</organism>
<feature type="coiled-coil region" evidence="1">
    <location>
        <begin position="41"/>
        <end position="68"/>
    </location>
</feature>
<keyword evidence="1" id="KW-0175">Coiled coil</keyword>
<reference evidence="4 5" key="2">
    <citation type="submission" date="2016-10" db="EMBL/GenBank/DDBJ databases">
        <authorList>
            <person name="Benchimol M."/>
            <person name="Almeida L.G."/>
            <person name="Vasconcelos A.T."/>
            <person name="Perreira-Neves A."/>
            <person name="Rosa I.A."/>
            <person name="Tasca T."/>
            <person name="Bogo M.R."/>
            <person name="de Souza W."/>
        </authorList>
    </citation>
    <scope>NUCLEOTIDE SEQUENCE [LARGE SCALE GENOMIC DNA]</scope>
    <source>
        <strain evidence="4 5">K</strain>
    </source>
</reference>
<keyword evidence="5" id="KW-1185">Reference proteome</keyword>
<proteinExistence type="predicted"/>
<dbReference type="EMBL" id="MLAK01000560">
    <property type="protein sequence ID" value="OHT12548.1"/>
    <property type="molecule type" value="Genomic_DNA"/>
</dbReference>
<evidence type="ECO:0000313" key="5">
    <source>
        <dbReference type="Proteomes" id="UP000179807"/>
    </source>
</evidence>
<feature type="region of interest" description="Disordered" evidence="2">
    <location>
        <begin position="345"/>
        <end position="374"/>
    </location>
</feature>
<dbReference type="EMBL" id="KX579533">
    <property type="protein sequence ID" value="ARM19767.1"/>
    <property type="molecule type" value="Genomic_DNA"/>
</dbReference>
<accession>A0A1J4KRV3</accession>
<reference evidence="3" key="3">
    <citation type="journal article" date="2017" name="Biol. Cell">
        <title>The costa of trichomonads: A complex macromolecular cytoskeleton structure made of uncommon proteins.</title>
        <authorList>
            <person name="de Andrade Rosa I."/>
            <person name="Brigido M.C."/>
            <person name="de Oliveira Santos E."/>
            <person name="Gonzaga L."/>
            <person name="Zingali R.B."/>
            <person name="de Vasconcelos A.T."/>
            <person name="de Souza W."/>
            <person name="Benchimol M."/>
        </authorList>
    </citation>
    <scope>NUCLEOTIDE SEQUENCE</scope>
    <source>
        <strain evidence="3">3542</strain>
    </source>
</reference>
<sequence>MSQGFKSTFSASVNSGSTIKSFDEYQATRREKMEQVSNDLQAKKEQDIQNLQDTLNDLMMQLSVAHSNLAADERHFLAQKETLESELKKIKITADTQFSINRDEYRDQMTKLQKEYDRTMSEYVRNMPDLMNPSKPADIAEPYHSSIGSTSTRRSPYKSPKQSSKSIVTIDEIDDDSSDHLYTERIQQLESQKQELIQLIKEDERNNQNRITEITTMMDVQDSQFDKEIAKLQEKMKQKEEAYKTQLNSLYVELQRAKDKRKATTEKRQEKVSSLQAQIDRVENEYKEKIREANSVAEKLKTSLLNANIRKSQQLELERRRTEESRMLNEESLSLQQQVFEMQKDLQRAKEESQLRRRELSAQLGPRRTASLFP</sequence>
<feature type="coiled-coil region" evidence="1">
    <location>
        <begin position="186"/>
        <end position="303"/>
    </location>
</feature>
<dbReference type="OrthoDB" id="10533788at2759"/>
<gene>
    <name evidence="4" type="ORF">TRFO_03542</name>
</gene>
<name>A0A1J4KRV3_9EUKA</name>
<evidence type="ECO:0000256" key="1">
    <source>
        <dbReference type="SAM" id="Coils"/>
    </source>
</evidence>
<protein>
    <submittedName>
        <fullName evidence="4">Uncharacterized protein</fullName>
    </submittedName>
</protein>
<dbReference type="VEuPathDB" id="TrichDB:TRFO_03542"/>
<reference evidence="3" key="1">
    <citation type="submission" date="2016-07" db="EMBL/GenBank/DDBJ databases">
        <authorList>
            <person name="Rosa I.A."/>
            <person name="Brigido M.C."/>
            <person name="Santos E.O."/>
            <person name="Almeida L.G.P."/>
            <person name="Zingalli R.B."/>
            <person name="Vasconcelos A.T.R."/>
            <person name="Souza W."/>
            <person name="Benchimol M."/>
        </authorList>
    </citation>
    <scope>NUCLEOTIDE SEQUENCE</scope>
    <source>
        <strain evidence="3">3542</strain>
    </source>
</reference>
<dbReference type="AlphaFoldDB" id="A0A1J4KRV3"/>
<feature type="compositionally biased region" description="Low complexity" evidence="2">
    <location>
        <begin position="157"/>
        <end position="166"/>
    </location>
</feature>
<dbReference type="RefSeq" id="XP_068365684.1">
    <property type="nucleotide sequence ID" value="XM_068491363.1"/>
</dbReference>
<dbReference type="Proteomes" id="UP000179807">
    <property type="component" value="Unassembled WGS sequence"/>
</dbReference>
<evidence type="ECO:0000313" key="4">
    <source>
        <dbReference type="EMBL" id="OHT12548.1"/>
    </source>
</evidence>
<feature type="region of interest" description="Disordered" evidence="2">
    <location>
        <begin position="131"/>
        <end position="172"/>
    </location>
</feature>
<evidence type="ECO:0000256" key="2">
    <source>
        <dbReference type="SAM" id="MobiDB-lite"/>
    </source>
</evidence>
<evidence type="ECO:0000313" key="3">
    <source>
        <dbReference type="EMBL" id="ARM19767.1"/>
    </source>
</evidence>
<feature type="compositionally biased region" description="Basic and acidic residues" evidence="2">
    <location>
        <begin position="345"/>
        <end position="360"/>
    </location>
</feature>